<evidence type="ECO:0000256" key="6">
    <source>
        <dbReference type="ARBA" id="ARBA00032937"/>
    </source>
</evidence>
<evidence type="ECO:0000256" key="2">
    <source>
        <dbReference type="ARBA" id="ARBA00007797"/>
    </source>
</evidence>
<proteinExistence type="inferred from homology"/>
<name>E9FVQ0_DAPPU</name>
<dbReference type="AlphaFoldDB" id="E9FVQ0"/>
<dbReference type="EMBL" id="GL732525">
    <property type="protein sequence ID" value="EFX88591.1"/>
    <property type="molecule type" value="Genomic_DNA"/>
</dbReference>
<accession>E9FVQ0</accession>
<dbReference type="GO" id="GO:0005730">
    <property type="term" value="C:nucleolus"/>
    <property type="evidence" value="ECO:0000318"/>
    <property type="project" value="GO_Central"/>
</dbReference>
<keyword evidence="11" id="KW-1185">Reference proteome</keyword>
<dbReference type="PhylomeDB" id="E9FVQ0"/>
<sequence length="805" mass="91833">MAKKGAKKTMVVSKTKRASHMKHKKTYKAGARVRQPFVKPKTQLGDKTQPNNSRPNQQTNKKNPVTSIPGSNKKKKFNNEKPIPKTEEIVQDDFDADEMMDMMDEEEVSFFKTKASNIQQKNANAGKKRKIEEHNGETVEEEYNEDLYNSELTKKKTRHLLPIKTKQGIVEQTIEVDYQSSDEEEKDDEDAEEEEEAPKSMAEMYARRKQKIEDLKALIGSSSSNILENPDERMEHISAVLKLYATLTPDIFITGFKLISASLVELFKDLAPGFEIKMTSKPGERLKKATREIYGNEARLLKYYQMFLKKLEETLSPLKEMKKKKAIDESTRRVAVFALKCMSDLLVSMPHFNFAKNIVHALIPFTAHKVDDVRFLICSAFKKLFKDDKKGEISLHAVRQVNHLIKNKRHHQIPPDCLDILIALRIKDVNLDREREEEINRYKTLTRKEKILIMSKNERRRRKKIERLEKEVVIARAEHSKGSKTKYQTETVKLVFTIYFRILKMAPKSGLMGVVLQGLAKFAHTINVDFFTDLVEVFNNLIANDQLDYRQCLYAIQVVLIMLSGQGEALNIDPIHFYSHLYKVIFSLTAGPSNSNVPIAIDCLENMLIKRRKKVSIHRVLAFTKRVSTLALQVQHNSSISLLSLVRVLMSTHKQTDMLLDLDTSSGSGTFLAELEEPEHCNAGSTALWELHSLVRHYHPVVGKFARHILLKSPTTGNGALSMELTRKTPLELHTQYDPSLLAFLPAVQGPASTPINLKKLSAEEFHSSELEAFVSKVLNTDHMKQWEDDNTAQQLASATNGVHS</sequence>
<evidence type="ECO:0000256" key="3">
    <source>
        <dbReference type="ARBA" id="ARBA00023054"/>
    </source>
</evidence>
<evidence type="ECO:0000256" key="7">
    <source>
        <dbReference type="SAM" id="MobiDB-lite"/>
    </source>
</evidence>
<feature type="compositionally biased region" description="Polar residues" evidence="7">
    <location>
        <begin position="45"/>
        <end position="70"/>
    </location>
</feature>
<dbReference type="HOGENOM" id="CLU_012441_2_1_1"/>
<dbReference type="Pfam" id="PF07540">
    <property type="entry name" value="NOC3p"/>
    <property type="match status" value="1"/>
</dbReference>
<dbReference type="SUPFAM" id="SSF48371">
    <property type="entry name" value="ARM repeat"/>
    <property type="match status" value="1"/>
</dbReference>
<dbReference type="eggNOG" id="KOG2153">
    <property type="taxonomic scope" value="Eukaryota"/>
</dbReference>
<keyword evidence="4" id="KW-0539">Nucleus</keyword>
<evidence type="ECO:0000256" key="1">
    <source>
        <dbReference type="ARBA" id="ARBA00004604"/>
    </source>
</evidence>
<comment type="subcellular location">
    <subcellularLocation>
        <location evidence="1">Nucleus</location>
        <location evidence="1">Nucleolus</location>
    </subcellularLocation>
</comment>
<gene>
    <name evidence="10" type="ORF">DAPPUDRAFT_304678</name>
</gene>
<dbReference type="Proteomes" id="UP000000305">
    <property type="component" value="Unassembled WGS sequence"/>
</dbReference>
<evidence type="ECO:0000256" key="5">
    <source>
        <dbReference type="ARBA" id="ARBA00032701"/>
    </source>
</evidence>
<feature type="compositionally biased region" description="Basic and acidic residues" evidence="7">
    <location>
        <begin position="77"/>
        <end position="88"/>
    </location>
</feature>
<feature type="compositionally biased region" description="Acidic residues" evidence="7">
    <location>
        <begin position="180"/>
        <end position="196"/>
    </location>
</feature>
<dbReference type="Pfam" id="PF03914">
    <property type="entry name" value="CBF"/>
    <property type="match status" value="1"/>
</dbReference>
<feature type="domain" description="CCAAT-binding factor" evidence="8">
    <location>
        <begin position="553"/>
        <end position="706"/>
    </location>
</feature>
<dbReference type="PANTHER" id="PTHR14428">
    <property type="entry name" value="NUCLEOLAR COMPLEX PROTEIN 3"/>
    <property type="match status" value="1"/>
</dbReference>
<evidence type="ECO:0000259" key="9">
    <source>
        <dbReference type="Pfam" id="PF07540"/>
    </source>
</evidence>
<dbReference type="STRING" id="6669.E9FVQ0"/>
<dbReference type="InterPro" id="IPR016903">
    <property type="entry name" value="Nucleolar_cplx-assoc_3"/>
</dbReference>
<protein>
    <recommendedName>
        <fullName evidence="6">NOC3-like protein</fullName>
    </recommendedName>
    <alternativeName>
        <fullName evidence="5">Nucleolar complex-associated protein 3-like protein</fullName>
    </alternativeName>
</protein>
<feature type="region of interest" description="Disordered" evidence="7">
    <location>
        <begin position="1"/>
        <end position="91"/>
    </location>
</feature>
<dbReference type="InterPro" id="IPR016024">
    <property type="entry name" value="ARM-type_fold"/>
</dbReference>
<evidence type="ECO:0000313" key="11">
    <source>
        <dbReference type="Proteomes" id="UP000000305"/>
    </source>
</evidence>
<reference evidence="10 11" key="1">
    <citation type="journal article" date="2011" name="Science">
        <title>The ecoresponsive genome of Daphnia pulex.</title>
        <authorList>
            <person name="Colbourne J.K."/>
            <person name="Pfrender M.E."/>
            <person name="Gilbert D."/>
            <person name="Thomas W.K."/>
            <person name="Tucker A."/>
            <person name="Oakley T.H."/>
            <person name="Tokishita S."/>
            <person name="Aerts A."/>
            <person name="Arnold G.J."/>
            <person name="Basu M.K."/>
            <person name="Bauer D.J."/>
            <person name="Caceres C.E."/>
            <person name="Carmel L."/>
            <person name="Casola C."/>
            <person name="Choi J.H."/>
            <person name="Detter J.C."/>
            <person name="Dong Q."/>
            <person name="Dusheyko S."/>
            <person name="Eads B.D."/>
            <person name="Frohlich T."/>
            <person name="Geiler-Samerotte K.A."/>
            <person name="Gerlach D."/>
            <person name="Hatcher P."/>
            <person name="Jogdeo S."/>
            <person name="Krijgsveld J."/>
            <person name="Kriventseva E.V."/>
            <person name="Kultz D."/>
            <person name="Laforsch C."/>
            <person name="Lindquist E."/>
            <person name="Lopez J."/>
            <person name="Manak J.R."/>
            <person name="Muller J."/>
            <person name="Pangilinan J."/>
            <person name="Patwardhan R.P."/>
            <person name="Pitluck S."/>
            <person name="Pritham E.J."/>
            <person name="Rechtsteiner A."/>
            <person name="Rho M."/>
            <person name="Rogozin I.B."/>
            <person name="Sakarya O."/>
            <person name="Salamov A."/>
            <person name="Schaack S."/>
            <person name="Shapiro H."/>
            <person name="Shiga Y."/>
            <person name="Skalitzky C."/>
            <person name="Smith Z."/>
            <person name="Souvorov A."/>
            <person name="Sung W."/>
            <person name="Tang Z."/>
            <person name="Tsuchiya D."/>
            <person name="Tu H."/>
            <person name="Vos H."/>
            <person name="Wang M."/>
            <person name="Wolf Y.I."/>
            <person name="Yamagata H."/>
            <person name="Yamada T."/>
            <person name="Ye Y."/>
            <person name="Shaw J.R."/>
            <person name="Andrews J."/>
            <person name="Crease T.J."/>
            <person name="Tang H."/>
            <person name="Lucas S.M."/>
            <person name="Robertson H.M."/>
            <person name="Bork P."/>
            <person name="Koonin E.V."/>
            <person name="Zdobnov E.M."/>
            <person name="Grigoriev I.V."/>
            <person name="Lynch M."/>
            <person name="Boore J.L."/>
        </authorList>
    </citation>
    <scope>NUCLEOTIDE SEQUENCE [LARGE SCALE GENOMIC DNA]</scope>
</reference>
<evidence type="ECO:0000256" key="4">
    <source>
        <dbReference type="ARBA" id="ARBA00023242"/>
    </source>
</evidence>
<dbReference type="FunCoup" id="E9FVQ0">
    <property type="interactions" value="1856"/>
</dbReference>
<dbReference type="GO" id="GO:0006270">
    <property type="term" value="P:DNA replication initiation"/>
    <property type="evidence" value="ECO:0000318"/>
    <property type="project" value="GO_Central"/>
</dbReference>
<dbReference type="GO" id="GO:0003682">
    <property type="term" value="F:chromatin binding"/>
    <property type="evidence" value="ECO:0000318"/>
    <property type="project" value="GO_Central"/>
</dbReference>
<dbReference type="PANTHER" id="PTHR14428:SF5">
    <property type="entry name" value="NUCLEOLAR COMPLEX PROTEIN 3 HOMOLOG"/>
    <property type="match status" value="1"/>
</dbReference>
<dbReference type="KEGG" id="dpx:DAPPUDRAFT_304678"/>
<dbReference type="InterPro" id="IPR011501">
    <property type="entry name" value="Noc3_N"/>
</dbReference>
<feature type="region of interest" description="Disordered" evidence="7">
    <location>
        <begin position="175"/>
        <end position="200"/>
    </location>
</feature>
<dbReference type="InParanoid" id="E9FVQ0"/>
<dbReference type="InterPro" id="IPR005612">
    <property type="entry name" value="CCAAT-binding_factor"/>
</dbReference>
<dbReference type="OrthoDB" id="10263597at2759"/>
<feature type="compositionally biased region" description="Basic residues" evidence="7">
    <location>
        <begin position="14"/>
        <end position="27"/>
    </location>
</feature>
<dbReference type="OMA" id="HYCPQVR"/>
<feature type="domain" description="Nucleolar complex-associated protein 3 N-terminal" evidence="9">
    <location>
        <begin position="215"/>
        <end position="307"/>
    </location>
</feature>
<comment type="similarity">
    <text evidence="2">Belongs to the CBF/MAK21 family.</text>
</comment>
<keyword evidence="3" id="KW-0175">Coiled coil</keyword>
<organism evidence="10 11">
    <name type="scientific">Daphnia pulex</name>
    <name type="common">Water flea</name>
    <dbReference type="NCBI Taxonomy" id="6669"/>
    <lineage>
        <taxon>Eukaryota</taxon>
        <taxon>Metazoa</taxon>
        <taxon>Ecdysozoa</taxon>
        <taxon>Arthropoda</taxon>
        <taxon>Crustacea</taxon>
        <taxon>Branchiopoda</taxon>
        <taxon>Diplostraca</taxon>
        <taxon>Cladocera</taxon>
        <taxon>Anomopoda</taxon>
        <taxon>Daphniidae</taxon>
        <taxon>Daphnia</taxon>
    </lineage>
</organism>
<evidence type="ECO:0000259" key="8">
    <source>
        <dbReference type="Pfam" id="PF03914"/>
    </source>
</evidence>
<evidence type="ECO:0000313" key="10">
    <source>
        <dbReference type="EMBL" id="EFX88591.1"/>
    </source>
</evidence>